<keyword evidence="5" id="KW-0346">Stress response</keyword>
<evidence type="ECO:0000256" key="7">
    <source>
        <dbReference type="RuleBase" id="RU000640"/>
    </source>
</evidence>
<dbReference type="PANTHER" id="PTHR21237">
    <property type="entry name" value="GRPE PROTEIN"/>
    <property type="match status" value="1"/>
</dbReference>
<comment type="subcellular location">
    <subcellularLocation>
        <location evidence="1">Cytoplasm</location>
    </subcellularLocation>
    <subcellularLocation>
        <location evidence="7">Mitochondrion matrix</location>
    </subcellularLocation>
</comment>
<evidence type="ECO:0000256" key="4">
    <source>
        <dbReference type="ARBA" id="ARBA00022490"/>
    </source>
</evidence>
<dbReference type="Gene3D" id="3.90.20.20">
    <property type="match status" value="1"/>
</dbReference>
<evidence type="ECO:0000313" key="10">
    <source>
        <dbReference type="EMBL" id="JAT73491.1"/>
    </source>
</evidence>
<dbReference type="PANTHER" id="PTHR21237:SF40">
    <property type="entry name" value="CELL CYCLE AND APOPTOSIS REGULATOR PROTEIN 2"/>
    <property type="match status" value="1"/>
</dbReference>
<dbReference type="CDD" id="cd00446">
    <property type="entry name" value="GrpE"/>
    <property type="match status" value="1"/>
</dbReference>
<feature type="region of interest" description="Disordered" evidence="9">
    <location>
        <begin position="151"/>
        <end position="191"/>
    </location>
</feature>
<proteinExistence type="inferred from homology"/>
<dbReference type="PRINTS" id="PR00773">
    <property type="entry name" value="GRPEPROTEIN"/>
</dbReference>
<dbReference type="InterPro" id="IPR009012">
    <property type="entry name" value="GrpE_head"/>
</dbReference>
<evidence type="ECO:0000256" key="8">
    <source>
        <dbReference type="RuleBase" id="RU004478"/>
    </source>
</evidence>
<dbReference type="SUPFAM" id="SSF51064">
    <property type="entry name" value="Head domain of nucleotide exchange factor GrpE"/>
    <property type="match status" value="1"/>
</dbReference>
<evidence type="ECO:0000256" key="6">
    <source>
        <dbReference type="ARBA" id="ARBA00023186"/>
    </source>
</evidence>
<evidence type="ECO:0000256" key="9">
    <source>
        <dbReference type="SAM" id="MobiDB-lite"/>
    </source>
</evidence>
<dbReference type="GO" id="GO:0006457">
    <property type="term" value="P:protein folding"/>
    <property type="evidence" value="ECO:0007669"/>
    <property type="project" value="InterPro"/>
</dbReference>
<accession>A0A1D2A332</accession>
<dbReference type="HAMAP" id="MF_01151">
    <property type="entry name" value="GrpE"/>
    <property type="match status" value="1"/>
</dbReference>
<comment type="similarity">
    <text evidence="2 8">Belongs to the GrpE family.</text>
</comment>
<name>A0A1D2A332_AUXPR</name>
<keyword evidence="6 7" id="KW-0143">Chaperone</keyword>
<gene>
    <name evidence="10" type="ORF">g.15423</name>
</gene>
<dbReference type="Gene3D" id="2.30.22.10">
    <property type="entry name" value="Head domain of nucleotide exchange factor GrpE"/>
    <property type="match status" value="1"/>
</dbReference>
<evidence type="ECO:0000256" key="3">
    <source>
        <dbReference type="ARBA" id="ARBA00011738"/>
    </source>
</evidence>
<dbReference type="EMBL" id="GDKF01005131">
    <property type="protein sequence ID" value="JAT73491.1"/>
    <property type="molecule type" value="Transcribed_RNA"/>
</dbReference>
<dbReference type="GO" id="GO:0051087">
    <property type="term" value="F:protein-folding chaperone binding"/>
    <property type="evidence" value="ECO:0007669"/>
    <property type="project" value="InterPro"/>
</dbReference>
<dbReference type="GO" id="GO:0042803">
    <property type="term" value="F:protein homodimerization activity"/>
    <property type="evidence" value="ECO:0007669"/>
    <property type="project" value="InterPro"/>
</dbReference>
<dbReference type="GO" id="GO:0005759">
    <property type="term" value="C:mitochondrial matrix"/>
    <property type="evidence" value="ECO:0007669"/>
    <property type="project" value="UniProtKB-SubCell"/>
</dbReference>
<comment type="function">
    <text evidence="7">Essential component of the PAM complex, a complex required for the translocation of transit peptide-containing proteins from the inner membrane into the mitochondrial matrix in an ATP-dependent manner.</text>
</comment>
<dbReference type="InterPro" id="IPR000740">
    <property type="entry name" value="GrpE"/>
</dbReference>
<dbReference type="SUPFAM" id="SSF58014">
    <property type="entry name" value="Coiled-coil domain of nucleotide exchange factor GrpE"/>
    <property type="match status" value="1"/>
</dbReference>
<organism evidence="10">
    <name type="scientific">Auxenochlorella protothecoides</name>
    <name type="common">Green microalga</name>
    <name type="synonym">Chlorella protothecoides</name>
    <dbReference type="NCBI Taxonomy" id="3075"/>
    <lineage>
        <taxon>Eukaryota</taxon>
        <taxon>Viridiplantae</taxon>
        <taxon>Chlorophyta</taxon>
        <taxon>core chlorophytes</taxon>
        <taxon>Trebouxiophyceae</taxon>
        <taxon>Chlorellales</taxon>
        <taxon>Chlorellaceae</taxon>
        <taxon>Auxenochlorella</taxon>
    </lineage>
</organism>
<keyword evidence="4" id="KW-0963">Cytoplasm</keyword>
<dbReference type="InterPro" id="IPR013805">
    <property type="entry name" value="GrpE_CC"/>
</dbReference>
<dbReference type="PROSITE" id="PS01071">
    <property type="entry name" value="GRPE"/>
    <property type="match status" value="1"/>
</dbReference>
<evidence type="ECO:0000256" key="1">
    <source>
        <dbReference type="ARBA" id="ARBA00004496"/>
    </source>
</evidence>
<protein>
    <recommendedName>
        <fullName evidence="7">GrpE protein homolog</fullName>
    </recommendedName>
</protein>
<dbReference type="FunFam" id="2.30.22.10:FF:000001">
    <property type="entry name" value="Protein GrpE"/>
    <property type="match status" value="1"/>
</dbReference>
<reference evidence="10" key="1">
    <citation type="submission" date="2015-08" db="EMBL/GenBank/DDBJ databases">
        <authorList>
            <person name="Babu N.S."/>
            <person name="Beckwith C.J."/>
            <person name="Beseler K.G."/>
            <person name="Brison A."/>
            <person name="Carone J.V."/>
            <person name="Caskin T.P."/>
            <person name="Diamond M."/>
            <person name="Durham M.E."/>
            <person name="Foxe J.M."/>
            <person name="Go M."/>
            <person name="Henderson B.A."/>
            <person name="Jones I.B."/>
            <person name="McGettigan J.A."/>
            <person name="Micheletti S.J."/>
            <person name="Nasrallah M.E."/>
            <person name="Ortiz D."/>
            <person name="Piller C.R."/>
            <person name="Privatt S.R."/>
            <person name="Schneider S.L."/>
            <person name="Sharp S."/>
            <person name="Smith T.C."/>
            <person name="Stanton J.D."/>
            <person name="Ullery H.E."/>
            <person name="Wilson R.J."/>
            <person name="Serrano M.G."/>
            <person name="Buck G."/>
            <person name="Lee V."/>
            <person name="Wang Y."/>
            <person name="Carvalho R."/>
            <person name="Voegtly L."/>
            <person name="Shi R."/>
            <person name="Duckworth R."/>
            <person name="Johnson A."/>
            <person name="Loviza R."/>
            <person name="Walstead R."/>
            <person name="Shah Z."/>
            <person name="Kiflezghi M."/>
            <person name="Wade K."/>
            <person name="Ball S.L."/>
            <person name="Bradley K.W."/>
            <person name="Asai D.J."/>
            <person name="Bowman C.A."/>
            <person name="Russell D.A."/>
            <person name="Pope W.H."/>
            <person name="Jacobs-Sera D."/>
            <person name="Hendrix R.W."/>
            <person name="Hatfull G.F."/>
        </authorList>
    </citation>
    <scope>NUCLEOTIDE SEQUENCE</scope>
</reference>
<evidence type="ECO:0000256" key="5">
    <source>
        <dbReference type="ARBA" id="ARBA00023016"/>
    </source>
</evidence>
<sequence>MDVLDGARPHPTRTNWLASQDMDNHAQGDEWMISRCFIAIDRIVSQSACCCPGLRLGGVSWSRIPSTQGHRSTGTQESRFWYHHPAEETEQHVGTSCKCLLHSTSNICFHSHPLALTMLGTAVPSLVRCAPAGSTFTASRRHPRTAHLRCLHAAPRSSQLRTPGRPSWALSAEEGDGASPSTATMDPPSATDAEGLLAEAREVASTRQVTDAFAATFPERLEYHLRAASEGGPAGADAALSALRDQHLRLAADYDNFRKRSAAERDSARTAARGDTVLELLAVVDSFEQAAAALSPATDGERKVVAAYDAVYRQLVAAFRRLGVEAVPGEGEPFDPAVHEAIMREPAPAGVPDGTVVQEFRKGFRLGDKLLRAGMVKVAFAEDEPTQGGEEEA</sequence>
<dbReference type="GO" id="GO:0000774">
    <property type="term" value="F:adenyl-nucleotide exchange factor activity"/>
    <property type="evidence" value="ECO:0007669"/>
    <property type="project" value="InterPro"/>
</dbReference>
<dbReference type="AlphaFoldDB" id="A0A1D2A332"/>
<keyword evidence="7" id="KW-0496">Mitochondrion</keyword>
<dbReference type="Pfam" id="PF01025">
    <property type="entry name" value="GrpE"/>
    <property type="match status" value="1"/>
</dbReference>
<dbReference type="GO" id="GO:0051082">
    <property type="term" value="F:unfolded protein binding"/>
    <property type="evidence" value="ECO:0007669"/>
    <property type="project" value="TreeGrafter"/>
</dbReference>
<evidence type="ECO:0000256" key="2">
    <source>
        <dbReference type="ARBA" id="ARBA00009054"/>
    </source>
</evidence>
<comment type="subunit">
    <text evidence="3">Homodimer.</text>
</comment>